<dbReference type="InParanoid" id="A0A401GEC7"/>
<protein>
    <submittedName>
        <fullName evidence="2">Uncharacterized protein</fullName>
    </submittedName>
</protein>
<dbReference type="Proteomes" id="UP000287166">
    <property type="component" value="Unassembled WGS sequence"/>
</dbReference>
<feature type="region of interest" description="Disordered" evidence="1">
    <location>
        <begin position="54"/>
        <end position="81"/>
    </location>
</feature>
<dbReference type="RefSeq" id="XP_027611457.1">
    <property type="nucleotide sequence ID" value="XM_027755656.1"/>
</dbReference>
<dbReference type="GeneID" id="38777461"/>
<evidence type="ECO:0000256" key="1">
    <source>
        <dbReference type="SAM" id="MobiDB-lite"/>
    </source>
</evidence>
<accession>A0A401GEC7</accession>
<gene>
    <name evidence="2" type="ORF">SCP_0302590</name>
</gene>
<dbReference type="EMBL" id="BFAD01000003">
    <property type="protein sequence ID" value="GBE80544.1"/>
    <property type="molecule type" value="Genomic_DNA"/>
</dbReference>
<name>A0A401GEC7_9APHY</name>
<keyword evidence="3" id="KW-1185">Reference proteome</keyword>
<comment type="caution">
    <text evidence="2">The sequence shown here is derived from an EMBL/GenBank/DDBJ whole genome shotgun (WGS) entry which is preliminary data.</text>
</comment>
<sequence length="81" mass="8108">MLVYATNAASSAFCASHGAHAACALDATSSTRESQAVGRSGRTYVRRTHLDGLAGEARADGDTVQGTGAGVAPIGSGPEWT</sequence>
<evidence type="ECO:0000313" key="3">
    <source>
        <dbReference type="Proteomes" id="UP000287166"/>
    </source>
</evidence>
<proteinExistence type="predicted"/>
<dbReference type="AlphaFoldDB" id="A0A401GEC7"/>
<organism evidence="2 3">
    <name type="scientific">Sparassis crispa</name>
    <dbReference type="NCBI Taxonomy" id="139825"/>
    <lineage>
        <taxon>Eukaryota</taxon>
        <taxon>Fungi</taxon>
        <taxon>Dikarya</taxon>
        <taxon>Basidiomycota</taxon>
        <taxon>Agaricomycotina</taxon>
        <taxon>Agaricomycetes</taxon>
        <taxon>Polyporales</taxon>
        <taxon>Sparassidaceae</taxon>
        <taxon>Sparassis</taxon>
    </lineage>
</organism>
<evidence type="ECO:0000313" key="2">
    <source>
        <dbReference type="EMBL" id="GBE80544.1"/>
    </source>
</evidence>
<reference evidence="2 3" key="1">
    <citation type="journal article" date="2018" name="Sci. Rep.">
        <title>Genome sequence of the cauliflower mushroom Sparassis crispa (Hanabiratake) and its association with beneficial usage.</title>
        <authorList>
            <person name="Kiyama R."/>
            <person name="Furutani Y."/>
            <person name="Kawaguchi K."/>
            <person name="Nakanishi T."/>
        </authorList>
    </citation>
    <scope>NUCLEOTIDE SEQUENCE [LARGE SCALE GENOMIC DNA]</scope>
</reference>